<dbReference type="InterPro" id="IPR010730">
    <property type="entry name" value="HET"/>
</dbReference>
<dbReference type="OrthoDB" id="2157530at2759"/>
<evidence type="ECO:0000313" key="2">
    <source>
        <dbReference type="EMBL" id="KAJ4371252.1"/>
    </source>
</evidence>
<protein>
    <recommendedName>
        <fullName evidence="1">Heterokaryon incompatibility domain-containing protein</fullName>
    </recommendedName>
</protein>
<dbReference type="Proteomes" id="UP001140560">
    <property type="component" value="Unassembled WGS sequence"/>
</dbReference>
<dbReference type="PANTHER" id="PTHR24148:SF64">
    <property type="entry name" value="HETEROKARYON INCOMPATIBILITY DOMAIN-CONTAINING PROTEIN"/>
    <property type="match status" value="1"/>
</dbReference>
<dbReference type="EMBL" id="JAPEUY010000007">
    <property type="protein sequence ID" value="KAJ4371252.1"/>
    <property type="molecule type" value="Genomic_DNA"/>
</dbReference>
<gene>
    <name evidence="2" type="ORF">N0V83_004469</name>
</gene>
<name>A0A9W9CN73_9PLEO</name>
<comment type="caution">
    <text evidence="2">The sequence shown here is derived from an EMBL/GenBank/DDBJ whole genome shotgun (WGS) entry which is preliminary data.</text>
</comment>
<dbReference type="Pfam" id="PF06985">
    <property type="entry name" value="HET"/>
    <property type="match status" value="1"/>
</dbReference>
<feature type="domain" description="Heterokaryon incompatibility" evidence="1">
    <location>
        <begin position="44"/>
        <end position="202"/>
    </location>
</feature>
<sequence>MSFVYKPLLQPRSIRLLHLHPAPWDEPVRCSLVLADIGNELLVYEAISYAWGDATDRKSVICDGSDVSVTRSLFEALQRFRHEDTIRVLWADAICINQQDDEEKSTQVQLMRFIYEKASKVLIWLGHEDHEKVQTVLGEICRYLSYRATKRLRGRQVSYQWRDRIMTFPMDEWSCVEKYAVSQPLSHICSAPWFGRGWVIQEVALSSSADIFWGHAKINFDLIGLAVKNAMRTGGFHTNDSANARHAYLIYLMFQSKYYSEWLMSFYSLLESTDHFAFSERKDRVYGLLGLRTTESEHTTEQSFIDPDYEGTTVDCFKKVTEKFIFEQRDFRLLSRVHHGLGLETDWPSWVPLWDKPPGEIFMNRFRGSELTTDAVVMKETCRGVECICIQGYRIDALDHQIHQYKDVVPSPSDIDQVKRVQALLRQLEGTYSAECLVSAFDNSPEPVTGGIPDKLVRYRKFMEWDPPMPQDDSHSLTDCTSRRALFHRKAVYFYNEYNKIWNGHALFVTAKGMLGLGPEAMRSGDVVVHLFCSPVPFVLRPVDGLWRLVGECYVYDVVEGSIVKELKESGMPAEKFCIY</sequence>
<evidence type="ECO:0000313" key="3">
    <source>
        <dbReference type="Proteomes" id="UP001140560"/>
    </source>
</evidence>
<dbReference type="Pfam" id="PF26639">
    <property type="entry name" value="Het-6_barrel"/>
    <property type="match status" value="1"/>
</dbReference>
<dbReference type="PANTHER" id="PTHR24148">
    <property type="entry name" value="ANKYRIN REPEAT DOMAIN-CONTAINING PROTEIN 39 HOMOLOG-RELATED"/>
    <property type="match status" value="1"/>
</dbReference>
<organism evidence="2 3">
    <name type="scientific">Neocucurbitaria cava</name>
    <dbReference type="NCBI Taxonomy" id="798079"/>
    <lineage>
        <taxon>Eukaryota</taxon>
        <taxon>Fungi</taxon>
        <taxon>Dikarya</taxon>
        <taxon>Ascomycota</taxon>
        <taxon>Pezizomycotina</taxon>
        <taxon>Dothideomycetes</taxon>
        <taxon>Pleosporomycetidae</taxon>
        <taxon>Pleosporales</taxon>
        <taxon>Pleosporineae</taxon>
        <taxon>Cucurbitariaceae</taxon>
        <taxon>Neocucurbitaria</taxon>
    </lineage>
</organism>
<reference evidence="2" key="1">
    <citation type="submission" date="2022-10" db="EMBL/GenBank/DDBJ databases">
        <title>Tapping the CABI collections for fungal endophytes: first genome assemblies for Collariella, Neodidymelliopsis, Ascochyta clinopodiicola, Didymella pomorum, Didymosphaeria variabile, Neocosmospora piperis and Neocucurbitaria cava.</title>
        <authorList>
            <person name="Hill R."/>
        </authorList>
    </citation>
    <scope>NUCLEOTIDE SEQUENCE</scope>
    <source>
        <strain evidence="2">IMI 356814</strain>
    </source>
</reference>
<keyword evidence="3" id="KW-1185">Reference proteome</keyword>
<evidence type="ECO:0000259" key="1">
    <source>
        <dbReference type="Pfam" id="PF06985"/>
    </source>
</evidence>
<dbReference type="InterPro" id="IPR052895">
    <property type="entry name" value="HetReg/Transcr_Mod"/>
</dbReference>
<proteinExistence type="predicted"/>
<accession>A0A9W9CN73</accession>
<dbReference type="AlphaFoldDB" id="A0A9W9CN73"/>